<evidence type="ECO:0000256" key="1">
    <source>
        <dbReference type="RuleBase" id="RU003860"/>
    </source>
</evidence>
<dbReference type="AlphaFoldDB" id="I8HXL4"/>
<sequence length="95" mass="10222">MSSPRVERIRIALQNAFSPQFLEVEDQSHLHAGHAGAATGRGHFHVRIVAQAFDGLSPIHRHRAVYAAVGDLMQTDIHALSMETRSPAEAASSAG</sequence>
<protein>
    <recommendedName>
        <fullName evidence="4">Cell division protein BolA</fullName>
    </recommendedName>
</protein>
<proteinExistence type="inferred from homology"/>
<evidence type="ECO:0000313" key="3">
    <source>
        <dbReference type="Proteomes" id="UP000003704"/>
    </source>
</evidence>
<dbReference type="Pfam" id="PF01722">
    <property type="entry name" value="BolA"/>
    <property type="match status" value="1"/>
</dbReference>
<keyword evidence="3" id="KW-1185">Reference proteome</keyword>
<dbReference type="PIRSF" id="PIRSF003113">
    <property type="entry name" value="BolA"/>
    <property type="match status" value="1"/>
</dbReference>
<dbReference type="Gene3D" id="3.30.300.90">
    <property type="entry name" value="BolA-like"/>
    <property type="match status" value="1"/>
</dbReference>
<evidence type="ECO:0008006" key="4">
    <source>
        <dbReference type="Google" id="ProtNLM"/>
    </source>
</evidence>
<dbReference type="PANTHER" id="PTHR46230">
    <property type="match status" value="1"/>
</dbReference>
<dbReference type="PATRIC" id="fig|1172194.4.peg.4438"/>
<dbReference type="GO" id="GO:0016226">
    <property type="term" value="P:iron-sulfur cluster assembly"/>
    <property type="evidence" value="ECO:0007669"/>
    <property type="project" value="TreeGrafter"/>
</dbReference>
<dbReference type="RefSeq" id="WP_007187511.1">
    <property type="nucleotide sequence ID" value="NZ_AKGD01000004.1"/>
</dbReference>
<dbReference type="STRING" id="1172194.WQQ_45760"/>
<comment type="caution">
    <text evidence="2">The sequence shown here is derived from an EMBL/GenBank/DDBJ whole genome shotgun (WGS) entry which is preliminary data.</text>
</comment>
<dbReference type="PANTHER" id="PTHR46230:SF7">
    <property type="entry name" value="BOLA-LIKE PROTEIN 1"/>
    <property type="match status" value="1"/>
</dbReference>
<gene>
    <name evidence="2" type="ORF">WQQ_45760</name>
</gene>
<reference evidence="2 3" key="1">
    <citation type="journal article" date="2012" name="J. Bacteriol.">
        <title>Genome Sequence of n-Alkane-Degrading Hydrocarboniphaga effusa Strain AP103T (ATCC BAA-332T).</title>
        <authorList>
            <person name="Chang H.K."/>
            <person name="Zylstra G.J."/>
            <person name="Chae J.C."/>
        </authorList>
    </citation>
    <scope>NUCLEOTIDE SEQUENCE [LARGE SCALE GENOMIC DNA]</scope>
    <source>
        <strain evidence="2 3">AP103</strain>
    </source>
</reference>
<evidence type="ECO:0000313" key="2">
    <source>
        <dbReference type="EMBL" id="EIT68141.1"/>
    </source>
</evidence>
<dbReference type="Proteomes" id="UP000003704">
    <property type="component" value="Unassembled WGS sequence"/>
</dbReference>
<dbReference type="SUPFAM" id="SSF82657">
    <property type="entry name" value="BolA-like"/>
    <property type="match status" value="1"/>
</dbReference>
<dbReference type="InterPro" id="IPR036065">
    <property type="entry name" value="BolA-like_sf"/>
</dbReference>
<name>I8HXL4_9GAMM</name>
<comment type="similarity">
    <text evidence="1">Belongs to the BolA/IbaG family.</text>
</comment>
<organism evidence="2 3">
    <name type="scientific">Hydrocarboniphaga effusa AP103</name>
    <dbReference type="NCBI Taxonomy" id="1172194"/>
    <lineage>
        <taxon>Bacteria</taxon>
        <taxon>Pseudomonadati</taxon>
        <taxon>Pseudomonadota</taxon>
        <taxon>Gammaproteobacteria</taxon>
        <taxon>Nevskiales</taxon>
        <taxon>Nevskiaceae</taxon>
        <taxon>Hydrocarboniphaga</taxon>
    </lineage>
</organism>
<dbReference type="OrthoDB" id="9801469at2"/>
<dbReference type="InterPro" id="IPR002634">
    <property type="entry name" value="BolA"/>
</dbReference>
<accession>I8HXL4</accession>
<dbReference type="EMBL" id="AKGD01000004">
    <property type="protein sequence ID" value="EIT68141.1"/>
    <property type="molecule type" value="Genomic_DNA"/>
</dbReference>